<evidence type="ECO:0000256" key="9">
    <source>
        <dbReference type="HAMAP-Rule" id="MF_00422"/>
    </source>
</evidence>
<reference evidence="10 11" key="1">
    <citation type="submission" date="2024-09" db="EMBL/GenBank/DDBJ databases">
        <authorList>
            <person name="Salinas-Garcia M.A."/>
            <person name="Prieme A."/>
        </authorList>
    </citation>
    <scope>NUCLEOTIDE SEQUENCE [LARGE SCALE GENOMIC DNA]</scope>
    <source>
        <strain evidence="10 11">DSM 21081</strain>
    </source>
</reference>
<comment type="subcellular location">
    <subcellularLocation>
        <location evidence="9">Cell membrane</location>
        <topology evidence="9">Single-pass membrane protein</topology>
    </subcellularLocation>
    <subcellularLocation>
        <location evidence="1">Membrane</location>
    </subcellularLocation>
</comment>
<evidence type="ECO:0000313" key="10">
    <source>
        <dbReference type="EMBL" id="MFB0834064.1"/>
    </source>
</evidence>
<evidence type="ECO:0000256" key="5">
    <source>
        <dbReference type="ARBA" id="ARBA00022927"/>
    </source>
</evidence>
<keyword evidence="2 9" id="KW-0813">Transport</keyword>
<dbReference type="NCBIfam" id="TIGR00964">
    <property type="entry name" value="secE_bact"/>
    <property type="match status" value="1"/>
</dbReference>
<evidence type="ECO:0000256" key="1">
    <source>
        <dbReference type="ARBA" id="ARBA00004370"/>
    </source>
</evidence>
<dbReference type="HAMAP" id="MF_00422">
    <property type="entry name" value="SecE"/>
    <property type="match status" value="1"/>
</dbReference>
<keyword evidence="3 9" id="KW-1003">Cell membrane</keyword>
<accession>A0ABV4UKC8</accession>
<proteinExistence type="inferred from homology"/>
<keyword evidence="7 9" id="KW-0811">Translocation</keyword>
<keyword evidence="6 9" id="KW-1133">Transmembrane helix</keyword>
<keyword evidence="8 9" id="KW-0472">Membrane</keyword>
<comment type="similarity">
    <text evidence="9">Belongs to the SecE/SEC61-gamma family.</text>
</comment>
<keyword evidence="5 9" id="KW-0653">Protein transport</keyword>
<comment type="subunit">
    <text evidence="9">Component of the Sec protein translocase complex. Heterotrimer consisting of SecY, SecE and SecG subunits. The heterotrimers can form oligomers, although 1 heterotrimer is thought to be able to translocate proteins. Interacts with the ribosome. Interacts with SecDF, and other proteins may be involved. Interacts with SecA.</text>
</comment>
<dbReference type="InterPro" id="IPR005807">
    <property type="entry name" value="SecE_bac"/>
</dbReference>
<comment type="function">
    <text evidence="9">Essential subunit of the Sec protein translocation channel SecYEG. Clamps together the 2 halves of SecY. May contact the channel plug during translocation.</text>
</comment>
<sequence length="88" mass="9623">MTETAASSSQGTPRGDTPAKAGMFARLALFLRQVIAELKKVVTPTRRELVNYTLMVLGFVVLVMLIVSALDFVFGNASLFVFTDKPEQ</sequence>
<keyword evidence="11" id="KW-1185">Reference proteome</keyword>
<evidence type="ECO:0000256" key="8">
    <source>
        <dbReference type="ARBA" id="ARBA00023136"/>
    </source>
</evidence>
<dbReference type="RefSeq" id="WP_373971230.1">
    <property type="nucleotide sequence ID" value="NZ_JBHDLJ010000003.1"/>
</dbReference>
<evidence type="ECO:0000256" key="2">
    <source>
        <dbReference type="ARBA" id="ARBA00022448"/>
    </source>
</evidence>
<protein>
    <recommendedName>
        <fullName evidence="9">Protein translocase subunit SecE</fullName>
    </recommendedName>
</protein>
<name>A0ABV4UKC8_9MICC</name>
<organism evidence="10 11">
    <name type="scientific">Arthrobacter halodurans</name>
    <dbReference type="NCBI Taxonomy" id="516699"/>
    <lineage>
        <taxon>Bacteria</taxon>
        <taxon>Bacillati</taxon>
        <taxon>Actinomycetota</taxon>
        <taxon>Actinomycetes</taxon>
        <taxon>Micrococcales</taxon>
        <taxon>Micrococcaceae</taxon>
        <taxon>Arthrobacter</taxon>
    </lineage>
</organism>
<keyword evidence="4 9" id="KW-0812">Transmembrane</keyword>
<evidence type="ECO:0000256" key="3">
    <source>
        <dbReference type="ARBA" id="ARBA00022475"/>
    </source>
</evidence>
<evidence type="ECO:0000313" key="11">
    <source>
        <dbReference type="Proteomes" id="UP001575652"/>
    </source>
</evidence>
<dbReference type="Gene3D" id="1.20.5.1030">
    <property type="entry name" value="Preprotein translocase secy subunit"/>
    <property type="match status" value="1"/>
</dbReference>
<comment type="caution">
    <text evidence="10">The sequence shown here is derived from an EMBL/GenBank/DDBJ whole genome shotgun (WGS) entry which is preliminary data.</text>
</comment>
<evidence type="ECO:0000256" key="7">
    <source>
        <dbReference type="ARBA" id="ARBA00023010"/>
    </source>
</evidence>
<evidence type="ECO:0000256" key="4">
    <source>
        <dbReference type="ARBA" id="ARBA00022692"/>
    </source>
</evidence>
<dbReference type="InterPro" id="IPR001901">
    <property type="entry name" value="Translocase_SecE/Sec61-g"/>
</dbReference>
<dbReference type="InterPro" id="IPR038379">
    <property type="entry name" value="SecE_sf"/>
</dbReference>
<dbReference type="Proteomes" id="UP001575652">
    <property type="component" value="Unassembled WGS sequence"/>
</dbReference>
<dbReference type="Pfam" id="PF00584">
    <property type="entry name" value="SecE"/>
    <property type="match status" value="1"/>
</dbReference>
<dbReference type="PANTHER" id="PTHR33910:SF1">
    <property type="entry name" value="PROTEIN TRANSLOCASE SUBUNIT SECE"/>
    <property type="match status" value="1"/>
</dbReference>
<dbReference type="PANTHER" id="PTHR33910">
    <property type="entry name" value="PROTEIN TRANSLOCASE SUBUNIT SECE"/>
    <property type="match status" value="1"/>
</dbReference>
<dbReference type="EMBL" id="JBHDLJ010000003">
    <property type="protein sequence ID" value="MFB0834064.1"/>
    <property type="molecule type" value="Genomic_DNA"/>
</dbReference>
<gene>
    <name evidence="9 10" type="primary">secE</name>
    <name evidence="10" type="ORF">ACETWP_05620</name>
</gene>
<evidence type="ECO:0000256" key="6">
    <source>
        <dbReference type="ARBA" id="ARBA00022989"/>
    </source>
</evidence>
<feature type="transmembrane region" description="Helical" evidence="9">
    <location>
        <begin position="49"/>
        <end position="70"/>
    </location>
</feature>